<dbReference type="AlphaFoldDB" id="A0A934X1H0"/>
<gene>
    <name evidence="3" type="ORF">JKA74_16160</name>
</gene>
<dbReference type="Proteomes" id="UP000611723">
    <property type="component" value="Unassembled WGS sequence"/>
</dbReference>
<dbReference type="Pfam" id="PF10517">
    <property type="entry name" value="DM13"/>
    <property type="match status" value="1"/>
</dbReference>
<reference evidence="3" key="1">
    <citation type="submission" date="2021-01" db="EMBL/GenBank/DDBJ databases">
        <title>Marivirga aurantiaca sp. nov., isolated from intertidal surface sediments.</title>
        <authorList>
            <person name="Zhang M."/>
        </authorList>
    </citation>
    <scope>NUCLEOTIDE SEQUENCE</scope>
    <source>
        <strain evidence="3">S37H4</strain>
    </source>
</reference>
<dbReference type="RefSeq" id="WP_201432265.1">
    <property type="nucleotide sequence ID" value="NZ_JAEQBW010000009.1"/>
</dbReference>
<accession>A0A934X1H0</accession>
<proteinExistence type="predicted"/>
<evidence type="ECO:0000256" key="1">
    <source>
        <dbReference type="SAM" id="SignalP"/>
    </source>
</evidence>
<feature type="chain" id="PRO_5037932857" evidence="1">
    <location>
        <begin position="20"/>
        <end position="153"/>
    </location>
</feature>
<feature type="domain" description="DM13" evidence="2">
    <location>
        <begin position="44"/>
        <end position="153"/>
    </location>
</feature>
<sequence length="153" mass="16701">MKKIIVLAFLAIPFLFCSCDDTEVETMVVDTSLPHGDFMVVTSGQFMAQNGTPTAGSVEIGTDSEDEAFVRFSNNFMTELGTGTVTVYLSTTNEDLNEVFSPENGNQNLQLVGIVQRNGEHFFKLNSSIDAKYTHVILWCASAGIPFGNAELM</sequence>
<protein>
    <submittedName>
        <fullName evidence="3">DM13 domain-containing protein</fullName>
    </submittedName>
</protein>
<evidence type="ECO:0000313" key="4">
    <source>
        <dbReference type="Proteomes" id="UP000611723"/>
    </source>
</evidence>
<dbReference type="PROSITE" id="PS51257">
    <property type="entry name" value="PROKAR_LIPOPROTEIN"/>
    <property type="match status" value="1"/>
</dbReference>
<evidence type="ECO:0000259" key="2">
    <source>
        <dbReference type="PROSITE" id="PS51549"/>
    </source>
</evidence>
<comment type="caution">
    <text evidence="3">The sequence shown here is derived from an EMBL/GenBank/DDBJ whole genome shotgun (WGS) entry which is preliminary data.</text>
</comment>
<organism evidence="3 4">
    <name type="scientific">Marivirga aurantiaca</name>
    <dbReference type="NCBI Taxonomy" id="2802615"/>
    <lineage>
        <taxon>Bacteria</taxon>
        <taxon>Pseudomonadati</taxon>
        <taxon>Bacteroidota</taxon>
        <taxon>Cytophagia</taxon>
        <taxon>Cytophagales</taxon>
        <taxon>Marivirgaceae</taxon>
        <taxon>Marivirga</taxon>
    </lineage>
</organism>
<keyword evidence="4" id="KW-1185">Reference proteome</keyword>
<dbReference type="EMBL" id="JAEQBW010000009">
    <property type="protein sequence ID" value="MBK6266581.1"/>
    <property type="molecule type" value="Genomic_DNA"/>
</dbReference>
<keyword evidence="1" id="KW-0732">Signal</keyword>
<dbReference type="InterPro" id="IPR019545">
    <property type="entry name" value="DM13_domain"/>
</dbReference>
<evidence type="ECO:0000313" key="3">
    <source>
        <dbReference type="EMBL" id="MBK6266581.1"/>
    </source>
</evidence>
<name>A0A934X1H0_9BACT</name>
<dbReference type="PROSITE" id="PS51549">
    <property type="entry name" value="DM13"/>
    <property type="match status" value="1"/>
</dbReference>
<feature type="signal peptide" evidence="1">
    <location>
        <begin position="1"/>
        <end position="19"/>
    </location>
</feature>